<dbReference type="InterPro" id="IPR000415">
    <property type="entry name" value="Nitroreductase-like"/>
</dbReference>
<organism evidence="7 8">
    <name type="scientific">Geofilum rubicundum JCM 15548</name>
    <dbReference type="NCBI Taxonomy" id="1236989"/>
    <lineage>
        <taxon>Bacteria</taxon>
        <taxon>Pseudomonadati</taxon>
        <taxon>Bacteroidota</taxon>
        <taxon>Bacteroidia</taxon>
        <taxon>Marinilabiliales</taxon>
        <taxon>Marinilabiliaceae</taxon>
        <taxon>Geofilum</taxon>
    </lineage>
</organism>
<dbReference type="SUPFAM" id="SSF55469">
    <property type="entry name" value="FMN-dependent nitroreductase-like"/>
    <property type="match status" value="1"/>
</dbReference>
<keyword evidence="8" id="KW-1185">Reference proteome</keyword>
<dbReference type="EMBL" id="BAZW01000025">
    <property type="protein sequence ID" value="GAO30531.1"/>
    <property type="molecule type" value="Genomic_DNA"/>
</dbReference>
<evidence type="ECO:0000313" key="8">
    <source>
        <dbReference type="Proteomes" id="UP000032900"/>
    </source>
</evidence>
<protein>
    <submittedName>
        <fullName evidence="7">Nitroreductase family protein</fullName>
    </submittedName>
</protein>
<comment type="cofactor">
    <cofactor evidence="1">
        <name>FMN</name>
        <dbReference type="ChEBI" id="CHEBI:58210"/>
    </cofactor>
</comment>
<evidence type="ECO:0000256" key="5">
    <source>
        <dbReference type="ARBA" id="ARBA00023002"/>
    </source>
</evidence>
<dbReference type="STRING" id="1236989.JCM15548_12814"/>
<evidence type="ECO:0000256" key="4">
    <source>
        <dbReference type="ARBA" id="ARBA00022643"/>
    </source>
</evidence>
<dbReference type="PANTHER" id="PTHR43673">
    <property type="entry name" value="NAD(P)H NITROREDUCTASE YDGI-RELATED"/>
    <property type="match status" value="1"/>
</dbReference>
<comment type="caution">
    <text evidence="7">The sequence shown here is derived from an EMBL/GenBank/DDBJ whole genome shotgun (WGS) entry which is preliminary data.</text>
</comment>
<dbReference type="CDD" id="cd20609">
    <property type="entry name" value="nitroreductase"/>
    <property type="match status" value="1"/>
</dbReference>
<keyword evidence="4" id="KW-0288">FMN</keyword>
<evidence type="ECO:0000313" key="7">
    <source>
        <dbReference type="EMBL" id="GAO30531.1"/>
    </source>
</evidence>
<evidence type="ECO:0000259" key="6">
    <source>
        <dbReference type="Pfam" id="PF00881"/>
    </source>
</evidence>
<sequence length="165" mass="18802">MRAFKDQKIDRPITLKILEAARLAPSAVNFQPWRFIVVDDEHLLENLWLSYPRQWIKSAPQAILICGDHSESWKRAADNKDHCDIDAAIAIDHITLMAASMGIGTCWVCNFNPQIIRESFHLPENLEPIAIIPMGYPQETLLPSEKKRKDLADIAFHNGLTTPFE</sequence>
<dbReference type="Pfam" id="PF00881">
    <property type="entry name" value="Nitroreductase"/>
    <property type="match status" value="1"/>
</dbReference>
<dbReference type="GO" id="GO:0016491">
    <property type="term" value="F:oxidoreductase activity"/>
    <property type="evidence" value="ECO:0007669"/>
    <property type="project" value="UniProtKB-KW"/>
</dbReference>
<dbReference type="PANTHER" id="PTHR43673:SF2">
    <property type="entry name" value="NITROREDUCTASE"/>
    <property type="match status" value="1"/>
</dbReference>
<dbReference type="Proteomes" id="UP000032900">
    <property type="component" value="Unassembled WGS sequence"/>
</dbReference>
<feature type="domain" description="Nitroreductase" evidence="6">
    <location>
        <begin position="2"/>
        <end position="57"/>
    </location>
</feature>
<comment type="similarity">
    <text evidence="2">Belongs to the nitroreductase family.</text>
</comment>
<dbReference type="Gene3D" id="3.40.109.10">
    <property type="entry name" value="NADH Oxidase"/>
    <property type="match status" value="1"/>
</dbReference>
<evidence type="ECO:0000256" key="2">
    <source>
        <dbReference type="ARBA" id="ARBA00007118"/>
    </source>
</evidence>
<dbReference type="AlphaFoldDB" id="A0A0E9LZI3"/>
<name>A0A0E9LZI3_9BACT</name>
<keyword evidence="3" id="KW-0285">Flavoprotein</keyword>
<accession>A0A0E9LZI3</accession>
<evidence type="ECO:0000256" key="1">
    <source>
        <dbReference type="ARBA" id="ARBA00001917"/>
    </source>
</evidence>
<reference evidence="7 8" key="1">
    <citation type="journal article" date="2015" name="Microbes Environ.">
        <title>Distribution and evolution of nitrogen fixation genes in the phylum bacteroidetes.</title>
        <authorList>
            <person name="Inoue J."/>
            <person name="Oshima K."/>
            <person name="Suda W."/>
            <person name="Sakamoto M."/>
            <person name="Iino T."/>
            <person name="Noda S."/>
            <person name="Hongoh Y."/>
            <person name="Hattori M."/>
            <person name="Ohkuma M."/>
        </authorList>
    </citation>
    <scope>NUCLEOTIDE SEQUENCE [LARGE SCALE GENOMIC DNA]</scope>
    <source>
        <strain evidence="7">JCM 15548</strain>
    </source>
</reference>
<proteinExistence type="inferred from homology"/>
<gene>
    <name evidence="7" type="ORF">JCM15548_12814</name>
</gene>
<dbReference type="InterPro" id="IPR029479">
    <property type="entry name" value="Nitroreductase"/>
</dbReference>
<keyword evidence="5" id="KW-0560">Oxidoreductase</keyword>
<evidence type="ECO:0000256" key="3">
    <source>
        <dbReference type="ARBA" id="ARBA00022630"/>
    </source>
</evidence>